<proteinExistence type="predicted"/>
<reference evidence="4" key="1">
    <citation type="submission" date="2023-06" db="EMBL/GenBank/DDBJ databases">
        <authorList>
            <person name="Kurt Z."/>
        </authorList>
    </citation>
    <scope>NUCLEOTIDE SEQUENCE</scope>
</reference>
<gene>
    <name evidence="4" type="ORF">HINF_LOCUS23992</name>
    <name evidence="5" type="ORF">HINF_LOCUS52986</name>
</gene>
<dbReference type="EMBL" id="CAXDID020000267">
    <property type="protein sequence ID" value="CAL6067359.1"/>
    <property type="molecule type" value="Genomic_DNA"/>
</dbReference>
<sequence>MTLNKLIKWQKINSIYVLNQLDLSNTRYIWIENIVLSNLNLIPVNVTHLTIRDCNLLNISGIENFGNLIYVDVSNNPIYSIQELEGQQLEVLIISDTFVVDISVVSQLPHLKEFNGENSYIIDQQPLIEHDNFNISWISTQNDISVAILQILDREISVQEAQAKMDKLMKLKDKSDNRIEQVQSQQQLALSFRKQLIQLVDKQISVDNCVSQCRNRKQKKILIPPNLDDTTAYISYIIKVFRNSAKNNVLKVNNNQNIKSIQYADQILYNNAKLNFQSCYNLTFGKQISVITTLILNNCQLTTEKIQGLQHQQQLKDLNLGLNVLTDESLQIIGQLTNLKSLNISMNRFDNILAIRQLLSLKELDVSLNRIQTLSGLDQIQLEKLDASGNQIQEIKDFATQSQLKVLRLRNNKMKNITDISQMEQLVELDISGNNIRYVSELGALINLKSLQLQNNDIGNIDELNMLINLSYLNISNNKILFCKSLKDLNISELICDGNKFIDLEYIINMSKYQFSWVTNCVFKAITVHDFKEYLGDNHGTENSAIKLLNSYEQQIMKTNSLLDDIQKLNYFRNAINNGKLIIEDNDTITDLGFTDMLNITYLTLRNCKNVIFVKAPKKLTCLSMNNCGLCNVIGIENMPQLTCLNLDDNNILLIKQVTKLPNLTQFSAKNNYIQDSYVLKAFKNKKIDTQEQKNPIEQIYQKYLNSINSDLTITELIDQIYTDEYKQKLQKNQLLIHSDQKIMDLKFVDQLYATNVTVLNCQFVSFKRIASKITSLTLNGSDLFSVSGIEQMIQLTELNLNDNNILLIKPVAKLINLI</sequence>
<dbReference type="Proteomes" id="UP001642409">
    <property type="component" value="Unassembled WGS sequence"/>
</dbReference>
<keyword evidence="1" id="KW-0433">Leucine-rich repeat</keyword>
<keyword evidence="2" id="KW-0677">Repeat</keyword>
<feature type="coiled-coil region" evidence="3">
    <location>
        <begin position="158"/>
        <end position="185"/>
    </location>
</feature>
<dbReference type="Pfam" id="PF13855">
    <property type="entry name" value="LRR_8"/>
    <property type="match status" value="1"/>
</dbReference>
<dbReference type="SMART" id="SM00365">
    <property type="entry name" value="LRR_SD22"/>
    <property type="match status" value="7"/>
</dbReference>
<evidence type="ECO:0000256" key="2">
    <source>
        <dbReference type="ARBA" id="ARBA00022737"/>
    </source>
</evidence>
<dbReference type="SUPFAM" id="SSF52058">
    <property type="entry name" value="L domain-like"/>
    <property type="match status" value="1"/>
</dbReference>
<comment type="caution">
    <text evidence="4">The sequence shown here is derived from an EMBL/GenBank/DDBJ whole genome shotgun (WGS) entry which is preliminary data.</text>
</comment>
<dbReference type="PANTHER" id="PTHR46652">
    <property type="entry name" value="LEUCINE-RICH REPEAT AND IQ DOMAIN-CONTAINING PROTEIN 1-RELATED"/>
    <property type="match status" value="1"/>
</dbReference>
<name>A0AA86PIP2_9EUKA</name>
<dbReference type="InterPro" id="IPR032675">
    <property type="entry name" value="LRR_dom_sf"/>
</dbReference>
<evidence type="ECO:0000313" key="5">
    <source>
        <dbReference type="EMBL" id="CAL6067359.1"/>
    </source>
</evidence>
<evidence type="ECO:0000256" key="1">
    <source>
        <dbReference type="ARBA" id="ARBA00022614"/>
    </source>
</evidence>
<dbReference type="Gene3D" id="3.80.10.10">
    <property type="entry name" value="Ribonuclease Inhibitor"/>
    <property type="match status" value="4"/>
</dbReference>
<evidence type="ECO:0000313" key="4">
    <source>
        <dbReference type="EMBL" id="CAI9936347.1"/>
    </source>
</evidence>
<dbReference type="InterPro" id="IPR050836">
    <property type="entry name" value="SDS22/Internalin_LRR"/>
</dbReference>
<dbReference type="EMBL" id="CATOUU010000635">
    <property type="protein sequence ID" value="CAI9936347.1"/>
    <property type="molecule type" value="Genomic_DNA"/>
</dbReference>
<keyword evidence="3" id="KW-0175">Coiled coil</keyword>
<dbReference type="InterPro" id="IPR001611">
    <property type="entry name" value="Leu-rich_rpt"/>
</dbReference>
<dbReference type="PANTHER" id="PTHR46652:SF3">
    <property type="entry name" value="LEUCINE-RICH REPEAT-CONTAINING PROTEIN 9"/>
    <property type="match status" value="1"/>
</dbReference>
<reference evidence="5 6" key="2">
    <citation type="submission" date="2024-07" db="EMBL/GenBank/DDBJ databases">
        <authorList>
            <person name="Akdeniz Z."/>
        </authorList>
    </citation>
    <scope>NUCLEOTIDE SEQUENCE [LARGE SCALE GENOMIC DNA]</scope>
</reference>
<protein>
    <submittedName>
        <fullName evidence="4">Uncharacterized protein</fullName>
    </submittedName>
</protein>
<dbReference type="AlphaFoldDB" id="A0AA86PIP2"/>
<evidence type="ECO:0000313" key="6">
    <source>
        <dbReference type="Proteomes" id="UP001642409"/>
    </source>
</evidence>
<accession>A0AA86PIP2</accession>
<organism evidence="4">
    <name type="scientific">Hexamita inflata</name>
    <dbReference type="NCBI Taxonomy" id="28002"/>
    <lineage>
        <taxon>Eukaryota</taxon>
        <taxon>Metamonada</taxon>
        <taxon>Diplomonadida</taxon>
        <taxon>Hexamitidae</taxon>
        <taxon>Hexamitinae</taxon>
        <taxon>Hexamita</taxon>
    </lineage>
</organism>
<dbReference type="PROSITE" id="PS51450">
    <property type="entry name" value="LRR"/>
    <property type="match status" value="9"/>
</dbReference>
<evidence type="ECO:0000256" key="3">
    <source>
        <dbReference type="SAM" id="Coils"/>
    </source>
</evidence>
<keyword evidence="6" id="KW-1185">Reference proteome</keyword>